<evidence type="ECO:0000313" key="7">
    <source>
        <dbReference type="EMBL" id="KEH20471.1"/>
    </source>
</evidence>
<dbReference type="Proteomes" id="UP000265566">
    <property type="component" value="Chromosome 8"/>
</dbReference>
<reference evidence="7 10" key="1">
    <citation type="journal article" date="2011" name="Nature">
        <title>The Medicago genome provides insight into the evolution of rhizobial symbioses.</title>
        <authorList>
            <person name="Young N.D."/>
            <person name="Debelle F."/>
            <person name="Oldroyd G.E."/>
            <person name="Geurts R."/>
            <person name="Cannon S.B."/>
            <person name="Udvardi M.K."/>
            <person name="Benedito V.A."/>
            <person name="Mayer K.F."/>
            <person name="Gouzy J."/>
            <person name="Schoof H."/>
            <person name="Van de Peer Y."/>
            <person name="Proost S."/>
            <person name="Cook D.R."/>
            <person name="Meyers B.C."/>
            <person name="Spannagl M."/>
            <person name="Cheung F."/>
            <person name="De Mita S."/>
            <person name="Krishnakumar V."/>
            <person name="Gundlach H."/>
            <person name="Zhou S."/>
            <person name="Mudge J."/>
            <person name="Bharti A.K."/>
            <person name="Murray J.D."/>
            <person name="Naoumkina M.A."/>
            <person name="Rosen B."/>
            <person name="Silverstein K.A."/>
            <person name="Tang H."/>
            <person name="Rombauts S."/>
            <person name="Zhao P.X."/>
            <person name="Zhou P."/>
            <person name="Barbe V."/>
            <person name="Bardou P."/>
            <person name="Bechner M."/>
            <person name="Bellec A."/>
            <person name="Berger A."/>
            <person name="Berges H."/>
            <person name="Bidwell S."/>
            <person name="Bisseling T."/>
            <person name="Choisne N."/>
            <person name="Couloux A."/>
            <person name="Denny R."/>
            <person name="Deshpande S."/>
            <person name="Dai X."/>
            <person name="Doyle J.J."/>
            <person name="Dudez A.M."/>
            <person name="Farmer A.D."/>
            <person name="Fouteau S."/>
            <person name="Franken C."/>
            <person name="Gibelin C."/>
            <person name="Gish J."/>
            <person name="Goldstein S."/>
            <person name="Gonzalez A.J."/>
            <person name="Green P.J."/>
            <person name="Hallab A."/>
            <person name="Hartog M."/>
            <person name="Hua A."/>
            <person name="Humphray S.J."/>
            <person name="Jeong D.H."/>
            <person name="Jing Y."/>
            <person name="Jocker A."/>
            <person name="Kenton S.M."/>
            <person name="Kim D.J."/>
            <person name="Klee K."/>
            <person name="Lai H."/>
            <person name="Lang C."/>
            <person name="Lin S."/>
            <person name="Macmil S.L."/>
            <person name="Magdelenat G."/>
            <person name="Matthews L."/>
            <person name="McCorrison J."/>
            <person name="Monaghan E.L."/>
            <person name="Mun J.H."/>
            <person name="Najar F.Z."/>
            <person name="Nicholson C."/>
            <person name="Noirot C."/>
            <person name="O'Bleness M."/>
            <person name="Paule C.R."/>
            <person name="Poulain J."/>
            <person name="Prion F."/>
            <person name="Qin B."/>
            <person name="Qu C."/>
            <person name="Retzel E.F."/>
            <person name="Riddle C."/>
            <person name="Sallet E."/>
            <person name="Samain S."/>
            <person name="Samson N."/>
            <person name="Sanders I."/>
            <person name="Saurat O."/>
            <person name="Scarpelli C."/>
            <person name="Schiex T."/>
            <person name="Segurens B."/>
            <person name="Severin A.J."/>
            <person name="Sherrier D.J."/>
            <person name="Shi R."/>
            <person name="Sims S."/>
            <person name="Singer S.R."/>
            <person name="Sinharoy S."/>
            <person name="Sterck L."/>
            <person name="Viollet A."/>
            <person name="Wang B.B."/>
            <person name="Wang K."/>
            <person name="Wang M."/>
            <person name="Wang X."/>
            <person name="Warfsmann J."/>
            <person name="Weissenbach J."/>
            <person name="White D.D."/>
            <person name="White J.D."/>
            <person name="Wiley G.B."/>
            <person name="Wincker P."/>
            <person name="Xing Y."/>
            <person name="Yang L."/>
            <person name="Yao Z."/>
            <person name="Ying F."/>
            <person name="Zhai J."/>
            <person name="Zhou L."/>
            <person name="Zuber A."/>
            <person name="Denarie J."/>
            <person name="Dixon R.A."/>
            <person name="May G.D."/>
            <person name="Schwartz D.C."/>
            <person name="Rogers J."/>
            <person name="Quetier F."/>
            <person name="Town C.D."/>
            <person name="Roe B.A."/>
        </authorList>
    </citation>
    <scope>NUCLEOTIDE SEQUENCE [LARGE SCALE GENOMIC DNA]</scope>
    <source>
        <strain evidence="7">A17</strain>
        <strain evidence="9 10">cv. Jemalong A17</strain>
    </source>
</reference>
<dbReference type="PANTHER" id="PTHR31100:SF63">
    <property type="entry name" value="AT-HOOK MOTIF NUCLEAR-LOCALIZED PROTEIN"/>
    <property type="match status" value="1"/>
</dbReference>
<dbReference type="InterPro" id="IPR005175">
    <property type="entry name" value="PPC_dom"/>
</dbReference>
<dbReference type="Gramene" id="rna48586">
    <property type="protein sequence ID" value="RHN42175.1"/>
    <property type="gene ID" value="gene48586"/>
</dbReference>
<dbReference type="EMBL" id="CM001224">
    <property type="protein sequence ID" value="KEH20471.1"/>
    <property type="molecule type" value="Genomic_DNA"/>
</dbReference>
<dbReference type="OrthoDB" id="1911285at2759"/>
<evidence type="ECO:0000256" key="5">
    <source>
        <dbReference type="SAM" id="MobiDB-lite"/>
    </source>
</evidence>
<evidence type="ECO:0000313" key="8">
    <source>
        <dbReference type="EMBL" id="RHN42175.1"/>
    </source>
</evidence>
<evidence type="ECO:0000313" key="9">
    <source>
        <dbReference type="EnsemblPlants" id="KEH20471"/>
    </source>
</evidence>
<evidence type="ECO:0000256" key="2">
    <source>
        <dbReference type="ARBA" id="ARBA00023125"/>
    </source>
</evidence>
<proteinExistence type="predicted"/>
<keyword evidence="1" id="KW-0805">Transcription regulation</keyword>
<dbReference type="STRING" id="3880.A0A072TTH7"/>
<dbReference type="HOGENOM" id="CLU_039808_5_1_1"/>
<dbReference type="EMBL" id="PSQE01000008">
    <property type="protein sequence ID" value="RHN42175.1"/>
    <property type="molecule type" value="Genomic_DNA"/>
</dbReference>
<keyword evidence="2 7" id="KW-0238">DNA-binding</keyword>
<reference evidence="8" key="5">
    <citation type="journal article" date="2018" name="Nat. Plants">
        <title>Whole-genome landscape of Medicago truncatula symbiotic genes.</title>
        <authorList>
            <person name="Pecrix Y."/>
            <person name="Gamas P."/>
            <person name="Carrere S."/>
        </authorList>
    </citation>
    <scope>NUCLEOTIDE SEQUENCE</scope>
    <source>
        <tissue evidence="8">Leaves</tissue>
    </source>
</reference>
<dbReference type="InterPro" id="IPR014476">
    <property type="entry name" value="AHL15-29"/>
</dbReference>
<feature type="region of interest" description="Disordered" evidence="5">
    <location>
        <begin position="139"/>
        <end position="160"/>
    </location>
</feature>
<name>A0A072TTH7_MEDTR</name>
<reference evidence="7 10" key="2">
    <citation type="journal article" date="2014" name="BMC Genomics">
        <title>An improved genome release (version Mt4.0) for the model legume Medicago truncatula.</title>
        <authorList>
            <person name="Tang H."/>
            <person name="Krishnakumar V."/>
            <person name="Bidwell S."/>
            <person name="Rosen B."/>
            <person name="Chan A."/>
            <person name="Zhou S."/>
            <person name="Gentzbittel L."/>
            <person name="Childs K.L."/>
            <person name="Yandell M."/>
            <person name="Gundlach H."/>
            <person name="Mayer K.F."/>
            <person name="Schwartz D.C."/>
            <person name="Town C.D."/>
        </authorList>
    </citation>
    <scope>GENOME REANNOTATION</scope>
    <source>
        <strain evidence="7">A17</strain>
        <strain evidence="9 10">cv. Jemalong A17</strain>
    </source>
</reference>
<reference evidence="11" key="4">
    <citation type="journal article" date="2018" name="Nat. Plants">
        <title>Whole-genome landscape of Medicago truncatula symbiotic genes.</title>
        <authorList>
            <person name="Pecrix Y."/>
            <person name="Staton S.E."/>
            <person name="Sallet E."/>
            <person name="Lelandais-Briere C."/>
            <person name="Moreau S."/>
            <person name="Carrere S."/>
            <person name="Blein T."/>
            <person name="Jardinaud M.F."/>
            <person name="Latrasse D."/>
            <person name="Zouine M."/>
            <person name="Zahm M."/>
            <person name="Kreplak J."/>
            <person name="Mayjonade B."/>
            <person name="Satge C."/>
            <person name="Perez M."/>
            <person name="Cauet S."/>
            <person name="Marande W."/>
            <person name="Chantry-Darmon C."/>
            <person name="Lopez-Roques C."/>
            <person name="Bouchez O."/>
            <person name="Berard A."/>
            <person name="Debelle F."/>
            <person name="Munos S."/>
            <person name="Bendahmane A."/>
            <person name="Berges H."/>
            <person name="Niebel A."/>
            <person name="Buitink J."/>
            <person name="Frugier F."/>
            <person name="Benhamed M."/>
            <person name="Crespi M."/>
            <person name="Gouzy J."/>
            <person name="Gamas P."/>
        </authorList>
    </citation>
    <scope>NUCLEOTIDE SEQUENCE [LARGE SCALE GENOMIC DNA]</scope>
    <source>
        <strain evidence="11">cv. Jemalong A17</strain>
    </source>
</reference>
<sequence>MEPILIKIAAGSDVVETLINLARRREAGIVILSGSGIVTDVTLHKLESDSLDVIEGLSNMTSLSGYFIVEGGFVPPLTMNIVSPLSSFSICLFDNRGQVFGGKIGGKVMAAGAVLVTAAFILNPTFHRFGVVNGRVQEMENDDPEDVGGVVVNDDDGHAP</sequence>
<gene>
    <name evidence="9" type="primary">25501661</name>
    <name evidence="7" type="ordered locus">MTR_8g078930</name>
    <name evidence="8" type="ORF">MtrunA17_Chr8g0374021</name>
</gene>
<dbReference type="EnsemblPlants" id="KEH20471">
    <property type="protein sequence ID" value="KEH20471"/>
    <property type="gene ID" value="MTR_8g078930"/>
</dbReference>
<evidence type="ECO:0000313" key="10">
    <source>
        <dbReference type="Proteomes" id="UP000002051"/>
    </source>
</evidence>
<dbReference type="SUPFAM" id="SSF117856">
    <property type="entry name" value="AF0104/ALDC/Ptd012-like"/>
    <property type="match status" value="1"/>
</dbReference>
<evidence type="ECO:0000256" key="1">
    <source>
        <dbReference type="ARBA" id="ARBA00023015"/>
    </source>
</evidence>
<dbReference type="CDD" id="cd11378">
    <property type="entry name" value="DUF296"/>
    <property type="match status" value="1"/>
</dbReference>
<protein>
    <submittedName>
        <fullName evidence="7">AT hook motif DNA-binding family protein</fullName>
    </submittedName>
    <submittedName>
        <fullName evidence="8">Putative PPC domain-containing protein</fullName>
    </submittedName>
</protein>
<evidence type="ECO:0000313" key="11">
    <source>
        <dbReference type="Proteomes" id="UP000265566"/>
    </source>
</evidence>
<dbReference type="Proteomes" id="UP000002051">
    <property type="component" value="Chromosome 8"/>
</dbReference>
<evidence type="ECO:0000259" key="6">
    <source>
        <dbReference type="PROSITE" id="PS51742"/>
    </source>
</evidence>
<dbReference type="GO" id="GO:0003700">
    <property type="term" value="F:DNA-binding transcription factor activity"/>
    <property type="evidence" value="ECO:0000318"/>
    <property type="project" value="GO_Central"/>
</dbReference>
<accession>A0A072TTH7</accession>
<feature type="domain" description="PPC" evidence="6">
    <location>
        <begin position="1"/>
        <end position="142"/>
    </location>
</feature>
<evidence type="ECO:0000256" key="3">
    <source>
        <dbReference type="ARBA" id="ARBA00023163"/>
    </source>
</evidence>
<dbReference type="Gene3D" id="3.30.1330.80">
    <property type="entry name" value="Hypothetical protein, similar to alpha- acetolactate decarboxylase, domain 2"/>
    <property type="match status" value="1"/>
</dbReference>
<keyword evidence="10" id="KW-1185">Reference proteome</keyword>
<dbReference type="AlphaFoldDB" id="A0A072TTH7"/>
<keyword evidence="4" id="KW-0539">Nucleus</keyword>
<dbReference type="GO" id="GO:0005634">
    <property type="term" value="C:nucleus"/>
    <property type="evidence" value="ECO:0000318"/>
    <property type="project" value="GO_Central"/>
</dbReference>
<dbReference type="Pfam" id="PF03479">
    <property type="entry name" value="PCC"/>
    <property type="match status" value="1"/>
</dbReference>
<keyword evidence="3" id="KW-0804">Transcription</keyword>
<dbReference type="KEGG" id="mtr:25501661"/>
<organism evidence="7 10">
    <name type="scientific">Medicago truncatula</name>
    <name type="common">Barrel medic</name>
    <name type="synonym">Medicago tribuloides</name>
    <dbReference type="NCBI Taxonomy" id="3880"/>
    <lineage>
        <taxon>Eukaryota</taxon>
        <taxon>Viridiplantae</taxon>
        <taxon>Streptophyta</taxon>
        <taxon>Embryophyta</taxon>
        <taxon>Tracheophyta</taxon>
        <taxon>Spermatophyta</taxon>
        <taxon>Magnoliopsida</taxon>
        <taxon>eudicotyledons</taxon>
        <taxon>Gunneridae</taxon>
        <taxon>Pentapetalae</taxon>
        <taxon>rosids</taxon>
        <taxon>fabids</taxon>
        <taxon>Fabales</taxon>
        <taxon>Fabaceae</taxon>
        <taxon>Papilionoideae</taxon>
        <taxon>50 kb inversion clade</taxon>
        <taxon>NPAAA clade</taxon>
        <taxon>Hologalegina</taxon>
        <taxon>IRL clade</taxon>
        <taxon>Trifolieae</taxon>
        <taxon>Medicago</taxon>
    </lineage>
</organism>
<dbReference type="PROSITE" id="PS51742">
    <property type="entry name" value="PPC"/>
    <property type="match status" value="1"/>
</dbReference>
<evidence type="ECO:0000256" key="4">
    <source>
        <dbReference type="ARBA" id="ARBA00023242"/>
    </source>
</evidence>
<reference evidence="9" key="3">
    <citation type="submission" date="2015-04" db="UniProtKB">
        <authorList>
            <consortium name="EnsemblPlants"/>
        </authorList>
    </citation>
    <scope>IDENTIFICATION</scope>
    <source>
        <strain evidence="9">cv. Jemalong A17</strain>
    </source>
</reference>
<dbReference type="PANTHER" id="PTHR31100">
    <property type="entry name" value="AT-HOOK MOTIF NUCLEAR-LOCALIZED PROTEIN 15"/>
    <property type="match status" value="1"/>
</dbReference>
<dbReference type="GO" id="GO:0003680">
    <property type="term" value="F:minor groove of adenine-thymine-rich DNA binding"/>
    <property type="evidence" value="ECO:0000318"/>
    <property type="project" value="GO_Central"/>
</dbReference>